<dbReference type="PANTHER" id="PTHR19303:SF16">
    <property type="entry name" value="JERKY PROTEIN HOMOLOG-LIKE"/>
    <property type="match status" value="1"/>
</dbReference>
<dbReference type="PROSITE" id="PS51253">
    <property type="entry name" value="HTH_CENPB"/>
    <property type="match status" value="1"/>
</dbReference>
<accession>A0A4Y2LM66</accession>
<dbReference type="Pfam" id="PF03221">
    <property type="entry name" value="HTH_Tnp_Tc5"/>
    <property type="match status" value="1"/>
</dbReference>
<evidence type="ECO:0000313" key="5">
    <source>
        <dbReference type="Proteomes" id="UP000499080"/>
    </source>
</evidence>
<dbReference type="InterPro" id="IPR009057">
    <property type="entry name" value="Homeodomain-like_sf"/>
</dbReference>
<evidence type="ECO:0000256" key="2">
    <source>
        <dbReference type="ARBA" id="ARBA00023125"/>
    </source>
</evidence>
<comment type="caution">
    <text evidence="4">The sequence shown here is derived from an EMBL/GenBank/DDBJ whole genome shotgun (WGS) entry which is preliminary data.</text>
</comment>
<proteinExistence type="predicted"/>
<gene>
    <name evidence="4" type="primary">TIGD2_10</name>
    <name evidence="4" type="ORF">AVEN_177768_1</name>
</gene>
<feature type="domain" description="HTH CENPB-type" evidence="3">
    <location>
        <begin position="36"/>
        <end position="108"/>
    </location>
</feature>
<dbReference type="GO" id="GO:0005634">
    <property type="term" value="C:nucleus"/>
    <property type="evidence" value="ECO:0007669"/>
    <property type="project" value="UniProtKB-SubCell"/>
</dbReference>
<dbReference type="OrthoDB" id="6435778at2759"/>
<evidence type="ECO:0000313" key="4">
    <source>
        <dbReference type="EMBL" id="GBN14427.1"/>
    </source>
</evidence>
<dbReference type="InterPro" id="IPR050863">
    <property type="entry name" value="CenT-Element_Derived"/>
</dbReference>
<dbReference type="GO" id="GO:0003677">
    <property type="term" value="F:DNA binding"/>
    <property type="evidence" value="ECO:0007669"/>
    <property type="project" value="UniProtKB-KW"/>
</dbReference>
<dbReference type="SMART" id="SM00674">
    <property type="entry name" value="CENPB"/>
    <property type="match status" value="1"/>
</dbReference>
<sequence length="115" mass="13162">MCEYEIGDQTVRDIIKNKQKLLEFAGTSDSLKGMCNRKTMKTSTYEDLDKAMVLWLDQQRAAGIPVSDAVCAAKAKHFFEELKIPVHFSASSVWLTRFKQRYSKRQITVQGGKNR</sequence>
<comment type="subcellular location">
    <subcellularLocation>
        <location evidence="1">Nucleus</location>
    </subcellularLocation>
</comment>
<dbReference type="AlphaFoldDB" id="A0A4Y2LM66"/>
<reference evidence="4 5" key="1">
    <citation type="journal article" date="2019" name="Sci. Rep.">
        <title>Orb-weaving spider Araneus ventricosus genome elucidates the spidroin gene catalogue.</title>
        <authorList>
            <person name="Kono N."/>
            <person name="Nakamura H."/>
            <person name="Ohtoshi R."/>
            <person name="Moran D.A.P."/>
            <person name="Shinohara A."/>
            <person name="Yoshida Y."/>
            <person name="Fujiwara M."/>
            <person name="Mori M."/>
            <person name="Tomita M."/>
            <person name="Arakawa K."/>
        </authorList>
    </citation>
    <scope>NUCLEOTIDE SEQUENCE [LARGE SCALE GENOMIC DNA]</scope>
</reference>
<dbReference type="PANTHER" id="PTHR19303">
    <property type="entry name" value="TRANSPOSON"/>
    <property type="match status" value="1"/>
</dbReference>
<organism evidence="4 5">
    <name type="scientific">Araneus ventricosus</name>
    <name type="common">Orbweaver spider</name>
    <name type="synonym">Epeira ventricosa</name>
    <dbReference type="NCBI Taxonomy" id="182803"/>
    <lineage>
        <taxon>Eukaryota</taxon>
        <taxon>Metazoa</taxon>
        <taxon>Ecdysozoa</taxon>
        <taxon>Arthropoda</taxon>
        <taxon>Chelicerata</taxon>
        <taxon>Arachnida</taxon>
        <taxon>Araneae</taxon>
        <taxon>Araneomorphae</taxon>
        <taxon>Entelegynae</taxon>
        <taxon>Araneoidea</taxon>
        <taxon>Araneidae</taxon>
        <taxon>Araneus</taxon>
    </lineage>
</organism>
<dbReference type="Gene3D" id="1.10.10.60">
    <property type="entry name" value="Homeodomain-like"/>
    <property type="match status" value="1"/>
</dbReference>
<keyword evidence="5" id="KW-1185">Reference proteome</keyword>
<evidence type="ECO:0000259" key="3">
    <source>
        <dbReference type="PROSITE" id="PS51253"/>
    </source>
</evidence>
<keyword evidence="2" id="KW-0238">DNA-binding</keyword>
<dbReference type="EMBL" id="BGPR01005900">
    <property type="protein sequence ID" value="GBN14427.1"/>
    <property type="molecule type" value="Genomic_DNA"/>
</dbReference>
<dbReference type="InterPro" id="IPR006600">
    <property type="entry name" value="HTH_CenpB_DNA-bd_dom"/>
</dbReference>
<protein>
    <submittedName>
        <fullName evidence="4">Tigger transposable element-derived protein 2</fullName>
    </submittedName>
</protein>
<dbReference type="Proteomes" id="UP000499080">
    <property type="component" value="Unassembled WGS sequence"/>
</dbReference>
<evidence type="ECO:0000256" key="1">
    <source>
        <dbReference type="ARBA" id="ARBA00004123"/>
    </source>
</evidence>
<dbReference type="SUPFAM" id="SSF46689">
    <property type="entry name" value="Homeodomain-like"/>
    <property type="match status" value="1"/>
</dbReference>
<name>A0A4Y2LM66_ARAVE</name>